<dbReference type="EMBL" id="JAGSXH010000201">
    <property type="protein sequence ID" value="MBS2966822.1"/>
    <property type="molecule type" value="Genomic_DNA"/>
</dbReference>
<protein>
    <submittedName>
        <fullName evidence="2">Helix-turn-helix domain-containing protein</fullName>
    </submittedName>
</protein>
<feature type="compositionally biased region" description="Basic and acidic residues" evidence="1">
    <location>
        <begin position="123"/>
        <end position="133"/>
    </location>
</feature>
<accession>A0A8J7WUQ9</accession>
<keyword evidence="3" id="KW-1185">Reference proteome</keyword>
<gene>
    <name evidence="2" type="ORF">KGA66_27555</name>
</gene>
<dbReference type="Pfam" id="PF13730">
    <property type="entry name" value="HTH_36"/>
    <property type="match status" value="1"/>
</dbReference>
<sequence length="133" mass="14714">MHVHRTARTRFFTTLGNEVLRDNRLSFCARGILGHLLSFPDGQRGDIRTLAERTPEGRERVASALRELERFGYLKRVVTRTTEGRLYTEVDLFDAPDGPLPQAAPKAGFPGSGGQAAGPDGDQPPKQRDEEPT</sequence>
<name>A0A8J7WUQ9_9ACTN</name>
<comment type="caution">
    <text evidence="2">The sequence shown here is derived from an EMBL/GenBank/DDBJ whole genome shotgun (WGS) entry which is preliminary data.</text>
</comment>
<dbReference type="Proteomes" id="UP000677913">
    <property type="component" value="Unassembled WGS sequence"/>
</dbReference>
<evidence type="ECO:0000313" key="3">
    <source>
        <dbReference type="Proteomes" id="UP000677913"/>
    </source>
</evidence>
<reference evidence="2" key="1">
    <citation type="submission" date="2021-04" db="EMBL/GenBank/DDBJ databases">
        <title>Genome based classification of Actinospica acidithermotolerans sp. nov., an actinobacterium isolated from an Indonesian hot spring.</title>
        <authorList>
            <person name="Kusuma A.B."/>
            <person name="Putra K.E."/>
            <person name="Nafisah S."/>
            <person name="Loh J."/>
            <person name="Nouioui I."/>
            <person name="Goodfellow M."/>
        </authorList>
    </citation>
    <scope>NUCLEOTIDE SEQUENCE</scope>
    <source>
        <strain evidence="2">DSM 45618</strain>
    </source>
</reference>
<evidence type="ECO:0000313" key="2">
    <source>
        <dbReference type="EMBL" id="MBS2966822.1"/>
    </source>
</evidence>
<dbReference type="RefSeq" id="WP_211472267.1">
    <property type="nucleotide sequence ID" value="NZ_JAGSXH010000201.1"/>
</dbReference>
<feature type="non-terminal residue" evidence="2">
    <location>
        <position position="133"/>
    </location>
</feature>
<proteinExistence type="predicted"/>
<dbReference type="AlphaFoldDB" id="A0A8J7WUQ9"/>
<evidence type="ECO:0000256" key="1">
    <source>
        <dbReference type="SAM" id="MobiDB-lite"/>
    </source>
</evidence>
<organism evidence="2 3">
    <name type="scientific">Actinocrinis puniceicyclus</name>
    <dbReference type="NCBI Taxonomy" id="977794"/>
    <lineage>
        <taxon>Bacteria</taxon>
        <taxon>Bacillati</taxon>
        <taxon>Actinomycetota</taxon>
        <taxon>Actinomycetes</taxon>
        <taxon>Catenulisporales</taxon>
        <taxon>Actinospicaceae</taxon>
        <taxon>Actinocrinis</taxon>
    </lineage>
</organism>
<feature type="region of interest" description="Disordered" evidence="1">
    <location>
        <begin position="92"/>
        <end position="133"/>
    </location>
</feature>